<gene>
    <name evidence="2" type="ORF">Sya03_32310</name>
</gene>
<feature type="transmembrane region" description="Helical" evidence="1">
    <location>
        <begin position="179"/>
        <end position="207"/>
    </location>
</feature>
<protein>
    <recommendedName>
        <fullName evidence="4">ABC transporter permease</fullName>
    </recommendedName>
</protein>
<feature type="transmembrane region" description="Helical" evidence="1">
    <location>
        <begin position="139"/>
        <end position="167"/>
    </location>
</feature>
<feature type="transmembrane region" description="Helical" evidence="1">
    <location>
        <begin position="227"/>
        <end position="249"/>
    </location>
</feature>
<accession>A0A8J3Y9K6</accession>
<feature type="transmembrane region" description="Helical" evidence="1">
    <location>
        <begin position="60"/>
        <end position="79"/>
    </location>
</feature>
<organism evidence="2 3">
    <name type="scientific">Spirilliplanes yamanashiensis</name>
    <dbReference type="NCBI Taxonomy" id="42233"/>
    <lineage>
        <taxon>Bacteria</taxon>
        <taxon>Bacillati</taxon>
        <taxon>Actinomycetota</taxon>
        <taxon>Actinomycetes</taxon>
        <taxon>Micromonosporales</taxon>
        <taxon>Micromonosporaceae</taxon>
        <taxon>Spirilliplanes</taxon>
    </lineage>
</organism>
<keyword evidence="3" id="KW-1185">Reference proteome</keyword>
<keyword evidence="1" id="KW-0472">Membrane</keyword>
<proteinExistence type="predicted"/>
<evidence type="ECO:0000313" key="2">
    <source>
        <dbReference type="EMBL" id="GIJ03879.1"/>
    </source>
</evidence>
<sequence>MRPYLALTRAMLRSALRYRITFLMGMFGMFFQLIALFAVWRVLLDEREIGGFGWAEMRPYLLIGFTCGMIVSSFTDWRMAYRIVEGTVSLDLVKPVDYQFARFAEIVGGIAAEVGVAVVLWAGVLVFTGPIALPPPELLALFALSMLLVVPLKFLFSYVAGLGCFWTHHYNGIRWTQQAVVAVLSGMMIPLALLPSWLATTAAWLPFAGVASTPGLIFIGRVDAAEAARLVAVQAFWIVVLWLGARLAFRGAVKQLTVHGG</sequence>
<comment type="caution">
    <text evidence="2">The sequence shown here is derived from an EMBL/GenBank/DDBJ whole genome shotgun (WGS) entry which is preliminary data.</text>
</comment>
<evidence type="ECO:0008006" key="4">
    <source>
        <dbReference type="Google" id="ProtNLM"/>
    </source>
</evidence>
<keyword evidence="1" id="KW-1133">Transmembrane helix</keyword>
<dbReference type="AlphaFoldDB" id="A0A8J3Y9K6"/>
<dbReference type="InterPro" id="IPR010390">
    <property type="entry name" value="ABC-2_transporter-like"/>
</dbReference>
<name>A0A8J3Y9K6_9ACTN</name>
<dbReference type="PANTHER" id="PTHR36832">
    <property type="entry name" value="SLR1174 PROTEIN-RELATED"/>
    <property type="match status" value="1"/>
</dbReference>
<dbReference type="EMBL" id="BOOY01000025">
    <property type="protein sequence ID" value="GIJ03879.1"/>
    <property type="molecule type" value="Genomic_DNA"/>
</dbReference>
<evidence type="ECO:0000256" key="1">
    <source>
        <dbReference type="SAM" id="Phobius"/>
    </source>
</evidence>
<keyword evidence="1" id="KW-0812">Transmembrane</keyword>
<feature type="transmembrane region" description="Helical" evidence="1">
    <location>
        <begin position="100"/>
        <end position="127"/>
    </location>
</feature>
<evidence type="ECO:0000313" key="3">
    <source>
        <dbReference type="Proteomes" id="UP000652013"/>
    </source>
</evidence>
<reference evidence="2" key="1">
    <citation type="submission" date="2021-01" db="EMBL/GenBank/DDBJ databases">
        <title>Whole genome shotgun sequence of Spirilliplanes yamanashiensis NBRC 15828.</title>
        <authorList>
            <person name="Komaki H."/>
            <person name="Tamura T."/>
        </authorList>
    </citation>
    <scope>NUCLEOTIDE SEQUENCE</scope>
    <source>
        <strain evidence="2">NBRC 15828</strain>
    </source>
</reference>
<dbReference type="PANTHER" id="PTHR36832:SF1">
    <property type="entry name" value="SLR1174 PROTEIN"/>
    <property type="match status" value="1"/>
</dbReference>
<dbReference type="Proteomes" id="UP000652013">
    <property type="component" value="Unassembled WGS sequence"/>
</dbReference>
<feature type="transmembrane region" description="Helical" evidence="1">
    <location>
        <begin position="20"/>
        <end position="40"/>
    </location>
</feature>
<dbReference type="RefSeq" id="WP_203939133.1">
    <property type="nucleotide sequence ID" value="NZ_BAAAGJ010000002.1"/>
</dbReference>
<dbReference type="Pfam" id="PF06182">
    <property type="entry name" value="ABC2_membrane_6"/>
    <property type="match status" value="1"/>
</dbReference>